<accession>A0ABD1XC03</accession>
<protein>
    <submittedName>
        <fullName evidence="1">Zinc finger protein</fullName>
    </submittedName>
</protein>
<reference evidence="2" key="1">
    <citation type="submission" date="2024-07" db="EMBL/GenBank/DDBJ databases">
        <title>Two chromosome-level genome assemblies of Korean endemic species Abeliophyllum distichum and Forsythia ovata (Oleaceae).</title>
        <authorList>
            <person name="Jang H."/>
        </authorList>
    </citation>
    <scope>NUCLEOTIDE SEQUENCE [LARGE SCALE GENOMIC DNA]</scope>
</reference>
<sequence length="162" mass="19089">MEVEKKTVNLWRLFFCCSSNCGYFKWSNVSPLQKSVSYECDSSGVFSATFVDNPVQFEDLSRIFKIFARISEEEDVKISINVTIREGKEMDRRDIIECILLHEATLIAEKKYIDWRQCGDIYCKYHSRKCPTTTYEINQIHRTIRPYFDMIHTANMTGNLRV</sequence>
<evidence type="ECO:0000313" key="2">
    <source>
        <dbReference type="Proteomes" id="UP001604277"/>
    </source>
</evidence>
<dbReference type="AlphaFoldDB" id="A0ABD1XC03"/>
<dbReference type="Proteomes" id="UP001604277">
    <property type="component" value="Unassembled WGS sequence"/>
</dbReference>
<keyword evidence="2" id="KW-1185">Reference proteome</keyword>
<gene>
    <name evidence="1" type="ORF">Fot_04198</name>
</gene>
<dbReference type="EMBL" id="JBFOLJ010000001">
    <property type="protein sequence ID" value="KAL2559459.1"/>
    <property type="molecule type" value="Genomic_DNA"/>
</dbReference>
<proteinExistence type="predicted"/>
<organism evidence="1 2">
    <name type="scientific">Forsythia ovata</name>
    <dbReference type="NCBI Taxonomy" id="205694"/>
    <lineage>
        <taxon>Eukaryota</taxon>
        <taxon>Viridiplantae</taxon>
        <taxon>Streptophyta</taxon>
        <taxon>Embryophyta</taxon>
        <taxon>Tracheophyta</taxon>
        <taxon>Spermatophyta</taxon>
        <taxon>Magnoliopsida</taxon>
        <taxon>eudicotyledons</taxon>
        <taxon>Gunneridae</taxon>
        <taxon>Pentapetalae</taxon>
        <taxon>asterids</taxon>
        <taxon>lamiids</taxon>
        <taxon>Lamiales</taxon>
        <taxon>Oleaceae</taxon>
        <taxon>Forsythieae</taxon>
        <taxon>Forsythia</taxon>
    </lineage>
</organism>
<evidence type="ECO:0000313" key="1">
    <source>
        <dbReference type="EMBL" id="KAL2559459.1"/>
    </source>
</evidence>
<name>A0ABD1XC03_9LAMI</name>
<comment type="caution">
    <text evidence="1">The sequence shown here is derived from an EMBL/GenBank/DDBJ whole genome shotgun (WGS) entry which is preliminary data.</text>
</comment>